<feature type="transmembrane region" description="Helical" evidence="2">
    <location>
        <begin position="65"/>
        <end position="83"/>
    </location>
</feature>
<evidence type="ECO:0000313" key="4">
    <source>
        <dbReference type="Proteomes" id="UP000198210"/>
    </source>
</evidence>
<feature type="region of interest" description="Disordered" evidence="1">
    <location>
        <begin position="334"/>
        <end position="358"/>
    </location>
</feature>
<protein>
    <submittedName>
        <fullName evidence="3">Uncharacterized protein</fullName>
    </submittedName>
</protein>
<feature type="transmembrane region" description="Helical" evidence="2">
    <location>
        <begin position="296"/>
        <end position="317"/>
    </location>
</feature>
<feature type="transmembrane region" description="Helical" evidence="2">
    <location>
        <begin position="90"/>
        <end position="112"/>
    </location>
</feature>
<reference evidence="3 4" key="1">
    <citation type="submission" date="2016-06" db="EMBL/GenBank/DDBJ databases">
        <authorList>
            <person name="Kjaerup R.B."/>
            <person name="Dalgaard T.S."/>
            <person name="Juul-Madsen H.R."/>
        </authorList>
    </citation>
    <scope>NUCLEOTIDE SEQUENCE [LARGE SCALE GENOMIC DNA]</scope>
    <source>
        <strain evidence="3 4">DSM 45097</strain>
    </source>
</reference>
<feature type="transmembrane region" description="Helical" evidence="2">
    <location>
        <begin position="12"/>
        <end position="34"/>
    </location>
</feature>
<gene>
    <name evidence="3" type="ORF">GA0074704_3723</name>
</gene>
<dbReference type="EMBL" id="LT607751">
    <property type="protein sequence ID" value="SCG60839.1"/>
    <property type="molecule type" value="Genomic_DNA"/>
</dbReference>
<organism evidence="3 4">
    <name type="scientific">Micromonospora siamensis</name>
    <dbReference type="NCBI Taxonomy" id="299152"/>
    <lineage>
        <taxon>Bacteria</taxon>
        <taxon>Bacillati</taxon>
        <taxon>Actinomycetota</taxon>
        <taxon>Actinomycetes</taxon>
        <taxon>Micromonosporales</taxon>
        <taxon>Micromonosporaceae</taxon>
        <taxon>Micromonospora</taxon>
    </lineage>
</organism>
<dbReference type="RefSeq" id="WP_088971676.1">
    <property type="nucleotide sequence ID" value="NZ_JBHLYF010000023.1"/>
</dbReference>
<keyword evidence="2" id="KW-0472">Membrane</keyword>
<keyword evidence="2" id="KW-1133">Transmembrane helix</keyword>
<dbReference type="Proteomes" id="UP000198210">
    <property type="component" value="Chromosome I"/>
</dbReference>
<proteinExistence type="predicted"/>
<dbReference type="AlphaFoldDB" id="A0A1C5IS74"/>
<evidence type="ECO:0000313" key="3">
    <source>
        <dbReference type="EMBL" id="SCG60839.1"/>
    </source>
</evidence>
<feature type="transmembrane region" description="Helical" evidence="2">
    <location>
        <begin position="210"/>
        <end position="233"/>
    </location>
</feature>
<keyword evidence="2" id="KW-0812">Transmembrane</keyword>
<feature type="transmembrane region" description="Helical" evidence="2">
    <location>
        <begin position="170"/>
        <end position="190"/>
    </location>
</feature>
<feature type="transmembrane region" description="Helical" evidence="2">
    <location>
        <begin position="254"/>
        <end position="276"/>
    </location>
</feature>
<feature type="compositionally biased region" description="Basic and acidic residues" evidence="1">
    <location>
        <begin position="349"/>
        <end position="358"/>
    </location>
</feature>
<name>A0A1C5IS74_9ACTN</name>
<evidence type="ECO:0000256" key="1">
    <source>
        <dbReference type="SAM" id="MobiDB-lite"/>
    </source>
</evidence>
<evidence type="ECO:0000256" key="2">
    <source>
        <dbReference type="SAM" id="Phobius"/>
    </source>
</evidence>
<sequence>MLTRQRRRARAALCFAAGYGTVRLYWACGGRWGWTACDRTRPPARADLATGCDADRVVSLSAVEGRVAVVLCGLLALVAVVALRRRGPLVAWPASVAALALVVLSFPGHLLFELPAAAAGHPTDWRDVGNRLLLLAGGLLFARVAVAARRPGCGHPDAAGPRPVPVPLRGWVYAAAALPLLGFTLPHLLWLGGVPLGVPADVLAAARRDLSPAIAVAVTAGPALGGLLTLGLAHRWGQEFPRWTPWAGRPVPRALVLAPAGVVASALTSYGLIGVWLMSAALAGGRTTWAELGRGWAVAGTELVFLGWGVALGRAVVGYERLTRPRCPMLPRTGGTVWRDPGSGVPPHAHSDSDQRSR</sequence>
<keyword evidence="4" id="KW-1185">Reference proteome</keyword>
<accession>A0A1C5IS74</accession>
<feature type="transmembrane region" description="Helical" evidence="2">
    <location>
        <begin position="132"/>
        <end position="149"/>
    </location>
</feature>